<name>A0A1A8EK20_9TELE</name>
<organism evidence="1">
    <name type="scientific">Nothobranchius korthausae</name>
    <dbReference type="NCBI Taxonomy" id="1143690"/>
    <lineage>
        <taxon>Eukaryota</taxon>
        <taxon>Metazoa</taxon>
        <taxon>Chordata</taxon>
        <taxon>Craniata</taxon>
        <taxon>Vertebrata</taxon>
        <taxon>Euteleostomi</taxon>
        <taxon>Actinopterygii</taxon>
        <taxon>Neopterygii</taxon>
        <taxon>Teleostei</taxon>
        <taxon>Neoteleostei</taxon>
        <taxon>Acanthomorphata</taxon>
        <taxon>Ovalentaria</taxon>
        <taxon>Atherinomorphae</taxon>
        <taxon>Cyprinodontiformes</taxon>
        <taxon>Nothobranchiidae</taxon>
        <taxon>Nothobranchius</taxon>
    </lineage>
</organism>
<gene>
    <name evidence="1" type="primary">Nfu_g_1_007450</name>
</gene>
<protein>
    <submittedName>
        <fullName evidence="1">Uncharacterized protein</fullName>
    </submittedName>
</protein>
<reference evidence="1" key="2">
    <citation type="submission" date="2016-06" db="EMBL/GenBank/DDBJ databases">
        <title>The genome of a short-lived fish provides insights into sex chromosome evolution and the genetic control of aging.</title>
        <authorList>
            <person name="Reichwald K."/>
            <person name="Felder M."/>
            <person name="Petzold A."/>
            <person name="Koch P."/>
            <person name="Groth M."/>
            <person name="Platzer M."/>
        </authorList>
    </citation>
    <scope>NUCLEOTIDE SEQUENCE</scope>
    <source>
        <tissue evidence="1">Brain</tissue>
    </source>
</reference>
<dbReference type="AlphaFoldDB" id="A0A1A8EK20"/>
<dbReference type="EMBL" id="HAEC01014975">
    <property type="protein sequence ID" value="SBQ83192.1"/>
    <property type="molecule type" value="Transcribed_RNA"/>
</dbReference>
<accession>A0A1A8EK20</accession>
<proteinExistence type="predicted"/>
<evidence type="ECO:0000313" key="1">
    <source>
        <dbReference type="EMBL" id="SBQ47176.1"/>
    </source>
</evidence>
<reference evidence="1" key="1">
    <citation type="submission" date="2016-05" db="EMBL/GenBank/DDBJ databases">
        <authorList>
            <person name="Lavstsen T."/>
            <person name="Jespersen J.S."/>
        </authorList>
    </citation>
    <scope>NUCLEOTIDE SEQUENCE</scope>
    <source>
        <tissue evidence="1">Brain</tissue>
    </source>
</reference>
<dbReference type="EMBL" id="HAEB01000705">
    <property type="protein sequence ID" value="SBQ47176.1"/>
    <property type="molecule type" value="Transcribed_RNA"/>
</dbReference>
<feature type="non-terminal residue" evidence="1">
    <location>
        <position position="1"/>
    </location>
</feature>
<sequence length="70" mass="8377">HLSWNSSWILCCKHDVCSCCSQRRRGGSRKSGSCVTVCRSCWFVGHRHCCASWRWRHRRSWYWMGSKQII</sequence>